<evidence type="ECO:0000256" key="3">
    <source>
        <dbReference type="ARBA" id="ARBA00022606"/>
    </source>
</evidence>
<evidence type="ECO:0000256" key="2">
    <source>
        <dbReference type="ARBA" id="ARBA00022475"/>
    </source>
</evidence>
<name>A0A240SY89_PHLPP</name>
<evidence type="ECO:0000256" key="7">
    <source>
        <dbReference type="ARBA" id="ARBA00023136"/>
    </source>
</evidence>
<dbReference type="EnsemblMetazoa" id="PPAI013101-RA">
    <property type="protein sequence ID" value="PPAI013101-PA"/>
    <property type="gene ID" value="PPAI013101"/>
</dbReference>
<dbReference type="GO" id="GO:0007165">
    <property type="term" value="P:signal transduction"/>
    <property type="evidence" value="ECO:0007669"/>
    <property type="project" value="UniProtKB-KW"/>
</dbReference>
<dbReference type="VEuPathDB" id="VectorBase:PPAI013101"/>
<dbReference type="GO" id="GO:0005886">
    <property type="term" value="C:plasma membrane"/>
    <property type="evidence" value="ECO:0007669"/>
    <property type="project" value="UniProtKB-SubCell"/>
</dbReference>
<protein>
    <recommendedName>
        <fullName evidence="10">Odorant receptor</fullName>
    </recommendedName>
</protein>
<dbReference type="GO" id="GO:0004984">
    <property type="term" value="F:olfactory receptor activity"/>
    <property type="evidence" value="ECO:0007669"/>
    <property type="project" value="InterPro"/>
</dbReference>
<dbReference type="InterPro" id="IPR004117">
    <property type="entry name" value="7tm6_olfct_rcpt"/>
</dbReference>
<dbReference type="GO" id="GO:0005549">
    <property type="term" value="F:odorant binding"/>
    <property type="evidence" value="ECO:0007669"/>
    <property type="project" value="InterPro"/>
</dbReference>
<sequence>MADLTKCYSEFIKIENFLNFLMKIIRFSIIPRNILFGFERYTIIYILIYYNITSFIALSYFKGTMMEGFIIIVMLLGLIQAIVKLLVPLNNEKELNGLLLWIRALHQDYSYDFVTQAARIHFSTIQFVIKIFMKIIFTVYVVAGVGVISYANYTDLIIHAIPWMSVKENESHIYHYIHQTIILPSATAIIVAPECILITIGFYFIGIQYVFRDMIQHLNDSYLKNKRQFLRAVYNFHSTLLKKFKIFNDIYFYVLTIQAGSSAFMVVLIFYVIRIETNIIFVPLIIAILLQFALLCFFGDLIYSKTEDIFTNLYLTKWYEFNVSDQNVFLMMMIISQNPFGLKAAGMYDINIVMFIQVIKAGISICAILYAFT</sequence>
<feature type="transmembrane region" description="Helical" evidence="10">
    <location>
        <begin position="131"/>
        <end position="153"/>
    </location>
</feature>
<evidence type="ECO:0000256" key="10">
    <source>
        <dbReference type="RuleBase" id="RU351113"/>
    </source>
</evidence>
<feature type="transmembrane region" description="Helical" evidence="10">
    <location>
        <begin position="173"/>
        <end position="205"/>
    </location>
</feature>
<proteinExistence type="inferred from homology"/>
<keyword evidence="2" id="KW-1003">Cell membrane</keyword>
<dbReference type="PANTHER" id="PTHR21137">
    <property type="entry name" value="ODORANT RECEPTOR"/>
    <property type="match status" value="1"/>
</dbReference>
<reference evidence="11" key="1">
    <citation type="submission" date="2022-08" db="UniProtKB">
        <authorList>
            <consortium name="EnsemblMetazoa"/>
        </authorList>
    </citation>
    <scope>IDENTIFICATION</scope>
    <source>
        <strain evidence="11">Israel</strain>
    </source>
</reference>
<accession>A0A240SY89</accession>
<organism evidence="11 12">
    <name type="scientific">Phlebotomus papatasi</name>
    <name type="common">Sandfly</name>
    <dbReference type="NCBI Taxonomy" id="29031"/>
    <lineage>
        <taxon>Eukaryota</taxon>
        <taxon>Metazoa</taxon>
        <taxon>Ecdysozoa</taxon>
        <taxon>Arthropoda</taxon>
        <taxon>Hexapoda</taxon>
        <taxon>Insecta</taxon>
        <taxon>Pterygota</taxon>
        <taxon>Neoptera</taxon>
        <taxon>Endopterygota</taxon>
        <taxon>Diptera</taxon>
        <taxon>Nematocera</taxon>
        <taxon>Psychodoidea</taxon>
        <taxon>Psychodidae</taxon>
        <taxon>Phlebotomus</taxon>
        <taxon>Phlebotomus</taxon>
    </lineage>
</organism>
<feature type="transmembrane region" description="Helical" evidence="10">
    <location>
        <begin position="250"/>
        <end position="273"/>
    </location>
</feature>
<comment type="subcellular location">
    <subcellularLocation>
        <location evidence="1 10">Cell membrane</location>
        <topology evidence="1 10">Multi-pass membrane protein</topology>
    </subcellularLocation>
</comment>
<evidence type="ECO:0000313" key="12">
    <source>
        <dbReference type="Proteomes" id="UP000092462"/>
    </source>
</evidence>
<keyword evidence="8 10" id="KW-0675">Receptor</keyword>
<dbReference type="Pfam" id="PF02949">
    <property type="entry name" value="7tm_6"/>
    <property type="match status" value="1"/>
</dbReference>
<evidence type="ECO:0000256" key="9">
    <source>
        <dbReference type="ARBA" id="ARBA00023224"/>
    </source>
</evidence>
<keyword evidence="3 10" id="KW-0716">Sensory transduction</keyword>
<feature type="transmembrane region" description="Helical" evidence="10">
    <location>
        <begin position="42"/>
        <end position="62"/>
    </location>
</feature>
<keyword evidence="12" id="KW-1185">Reference proteome</keyword>
<keyword evidence="6 10" id="KW-1133">Transmembrane helix</keyword>
<feature type="transmembrane region" description="Helical" evidence="10">
    <location>
        <begin position="352"/>
        <end position="372"/>
    </location>
</feature>
<comment type="similarity">
    <text evidence="10">Belongs to the insect chemoreceptor superfamily. Heteromeric odorant receptor channel (TC 1.A.69) family.</text>
</comment>
<evidence type="ECO:0000256" key="8">
    <source>
        <dbReference type="ARBA" id="ARBA00023170"/>
    </source>
</evidence>
<dbReference type="PANTHER" id="PTHR21137:SF35">
    <property type="entry name" value="ODORANT RECEPTOR 19A-RELATED"/>
    <property type="match status" value="1"/>
</dbReference>
<dbReference type="EMBL" id="AJVK01017652">
    <property type="status" value="NOT_ANNOTATED_CDS"/>
    <property type="molecule type" value="Genomic_DNA"/>
</dbReference>
<dbReference type="VEuPathDB" id="VectorBase:PPAPM1_008127"/>
<evidence type="ECO:0000256" key="1">
    <source>
        <dbReference type="ARBA" id="ARBA00004651"/>
    </source>
</evidence>
<keyword evidence="7 10" id="KW-0472">Membrane</keyword>
<evidence type="ECO:0000313" key="11">
    <source>
        <dbReference type="EnsemblMetazoa" id="PPAI013101-PA"/>
    </source>
</evidence>
<keyword evidence="9 10" id="KW-0807">Transducer</keyword>
<dbReference type="Proteomes" id="UP000092462">
    <property type="component" value="Unassembled WGS sequence"/>
</dbReference>
<feature type="transmembrane region" description="Helical" evidence="10">
    <location>
        <begin position="68"/>
        <end position="87"/>
    </location>
</feature>
<evidence type="ECO:0000256" key="5">
    <source>
        <dbReference type="ARBA" id="ARBA00022725"/>
    </source>
</evidence>
<evidence type="ECO:0000256" key="6">
    <source>
        <dbReference type="ARBA" id="ARBA00022989"/>
    </source>
</evidence>
<keyword evidence="4 10" id="KW-0812">Transmembrane</keyword>
<evidence type="ECO:0000256" key="4">
    <source>
        <dbReference type="ARBA" id="ARBA00022692"/>
    </source>
</evidence>
<feature type="transmembrane region" description="Helical" evidence="10">
    <location>
        <begin position="279"/>
        <end position="303"/>
    </location>
</feature>
<keyword evidence="5 10" id="KW-0552">Olfaction</keyword>
<dbReference type="AlphaFoldDB" id="A0A240SY89"/>